<sequence length="417" mass="47245">MSDFFQLHRNVRLRVIIIFFSTLTSNMIFPFMSIYFARYIGISATSIILSIAILCNIAAGMLGGYFSDRIGRKKLMILSEGLRVITYLMLLLSNLPGSTFPYITIVFFVMNSICSGLYGPASEAMLLDVTNSSQRKLMYSILYWATNLSIALGGTLGALLFNNHLFILFMLLLLSSICSFIITYKFIVETNMPQEEQNKKRNVFKDLFLNYRTVMKDSLFILFILSSMLLFSIESHLANFIAIRLENNIHNVELLNWTLDGIQVYGYLRTENTILVIALSIIFTQFIKKWPEKRTMFIGFSMYILGYVILSYSNQVWILFGIMVIAVLGEVLFVPIYESLLGDLAPENLRGSYMALNKIATKGASLIGAIGVYLAHVLSPIGITVFVGLSGLIAILLLYMIIPAIYERRKQNNEYSH</sequence>
<feature type="transmembrane region" description="Helical" evidence="7">
    <location>
        <begin position="318"/>
        <end position="338"/>
    </location>
</feature>
<feature type="transmembrane region" description="Helical" evidence="7">
    <location>
        <begin position="12"/>
        <end position="36"/>
    </location>
</feature>
<keyword evidence="2" id="KW-0813">Transport</keyword>
<dbReference type="PROSITE" id="PS50850">
    <property type="entry name" value="MFS"/>
    <property type="match status" value="1"/>
</dbReference>
<evidence type="ECO:0000313" key="9">
    <source>
        <dbReference type="EMBL" id="PYY30063.1"/>
    </source>
</evidence>
<feature type="transmembrane region" description="Helical" evidence="7">
    <location>
        <begin position="42"/>
        <end position="63"/>
    </location>
</feature>
<dbReference type="PANTHER" id="PTHR23517">
    <property type="entry name" value="RESISTANCE PROTEIN MDTM, PUTATIVE-RELATED-RELATED"/>
    <property type="match status" value="1"/>
</dbReference>
<feature type="transmembrane region" description="Helical" evidence="7">
    <location>
        <begin position="359"/>
        <end position="375"/>
    </location>
</feature>
<feature type="transmembrane region" description="Helical" evidence="7">
    <location>
        <begin position="99"/>
        <end position="120"/>
    </location>
</feature>
<feature type="transmembrane region" description="Helical" evidence="7">
    <location>
        <begin position="295"/>
        <end position="312"/>
    </location>
</feature>
<dbReference type="Proteomes" id="UP000247459">
    <property type="component" value="Unassembled WGS sequence"/>
</dbReference>
<keyword evidence="5 7" id="KW-1133">Transmembrane helix</keyword>
<dbReference type="AlphaFoldDB" id="A0A2W0CAI0"/>
<protein>
    <submittedName>
        <fullName evidence="9">Major facilitator superfamily protein</fullName>
    </submittedName>
</protein>
<evidence type="ECO:0000256" key="2">
    <source>
        <dbReference type="ARBA" id="ARBA00022448"/>
    </source>
</evidence>
<comment type="caution">
    <text evidence="9">The sequence shown here is derived from an EMBL/GenBank/DDBJ whole genome shotgun (WGS) entry which is preliminary data.</text>
</comment>
<accession>A0A2W0CAI0</accession>
<dbReference type="InterPro" id="IPR005829">
    <property type="entry name" value="Sugar_transporter_CS"/>
</dbReference>
<evidence type="ECO:0000256" key="3">
    <source>
        <dbReference type="ARBA" id="ARBA00022475"/>
    </source>
</evidence>
<dbReference type="GO" id="GO:0005886">
    <property type="term" value="C:plasma membrane"/>
    <property type="evidence" value="ECO:0007669"/>
    <property type="project" value="UniProtKB-SubCell"/>
</dbReference>
<name>A0A2W0CAI0_9BACL</name>
<feature type="transmembrane region" description="Helical" evidence="7">
    <location>
        <begin position="219"/>
        <end position="242"/>
    </location>
</feature>
<reference evidence="9 10" key="1">
    <citation type="submission" date="2018-01" db="EMBL/GenBank/DDBJ databases">
        <title>Genome sequence of the PGP bacterium Paenibacillus illinoisensis E3.</title>
        <authorList>
            <person name="Rolli E."/>
            <person name="Marasco R."/>
            <person name="Bessem C."/>
            <person name="Michoud G."/>
            <person name="Gaiarsa S."/>
            <person name="Borin S."/>
            <person name="Daffonchio D."/>
        </authorList>
    </citation>
    <scope>NUCLEOTIDE SEQUENCE [LARGE SCALE GENOMIC DNA]</scope>
    <source>
        <strain evidence="9 10">E3</strain>
    </source>
</reference>
<dbReference type="PANTHER" id="PTHR23517:SF3">
    <property type="entry name" value="INTEGRAL MEMBRANE TRANSPORT PROTEIN"/>
    <property type="match status" value="1"/>
</dbReference>
<dbReference type="InterPro" id="IPR036259">
    <property type="entry name" value="MFS_trans_sf"/>
</dbReference>
<dbReference type="CDD" id="cd17329">
    <property type="entry name" value="MFS_MdtH_MDR_like"/>
    <property type="match status" value="1"/>
</dbReference>
<gene>
    <name evidence="9" type="ORF">PIL02S_01665</name>
</gene>
<evidence type="ECO:0000256" key="7">
    <source>
        <dbReference type="SAM" id="Phobius"/>
    </source>
</evidence>
<dbReference type="InterPro" id="IPR011701">
    <property type="entry name" value="MFS"/>
</dbReference>
<feature type="transmembrane region" description="Helical" evidence="7">
    <location>
        <begin position="381"/>
        <end position="402"/>
    </location>
</feature>
<feature type="domain" description="Major facilitator superfamily (MFS) profile" evidence="8">
    <location>
        <begin position="1"/>
        <end position="406"/>
    </location>
</feature>
<proteinExistence type="predicted"/>
<dbReference type="OrthoDB" id="9793283at2"/>
<dbReference type="InterPro" id="IPR020846">
    <property type="entry name" value="MFS_dom"/>
</dbReference>
<dbReference type="Pfam" id="PF07690">
    <property type="entry name" value="MFS_1"/>
    <property type="match status" value="2"/>
</dbReference>
<comment type="subcellular location">
    <subcellularLocation>
        <location evidence="1">Cell membrane</location>
        <topology evidence="1">Multi-pass membrane protein</topology>
    </subcellularLocation>
</comment>
<evidence type="ECO:0000256" key="6">
    <source>
        <dbReference type="ARBA" id="ARBA00023136"/>
    </source>
</evidence>
<dbReference type="SUPFAM" id="SSF103473">
    <property type="entry name" value="MFS general substrate transporter"/>
    <property type="match status" value="1"/>
</dbReference>
<evidence type="ECO:0000256" key="4">
    <source>
        <dbReference type="ARBA" id="ARBA00022692"/>
    </source>
</evidence>
<keyword evidence="6 7" id="KW-0472">Membrane</keyword>
<dbReference type="PROSITE" id="PS00216">
    <property type="entry name" value="SUGAR_TRANSPORT_1"/>
    <property type="match status" value="1"/>
</dbReference>
<evidence type="ECO:0000313" key="10">
    <source>
        <dbReference type="Proteomes" id="UP000247459"/>
    </source>
</evidence>
<keyword evidence="3" id="KW-1003">Cell membrane</keyword>
<dbReference type="Gene3D" id="1.20.1250.20">
    <property type="entry name" value="MFS general substrate transporter like domains"/>
    <property type="match status" value="1"/>
</dbReference>
<dbReference type="RefSeq" id="WP_110757511.1">
    <property type="nucleotide sequence ID" value="NZ_PRLG01000013.1"/>
</dbReference>
<dbReference type="InterPro" id="IPR050171">
    <property type="entry name" value="MFS_Transporters"/>
</dbReference>
<feature type="transmembrane region" description="Helical" evidence="7">
    <location>
        <begin position="141"/>
        <end position="161"/>
    </location>
</feature>
<organism evidence="9 10">
    <name type="scientific">Paenibacillus illinoisensis</name>
    <dbReference type="NCBI Taxonomy" id="59845"/>
    <lineage>
        <taxon>Bacteria</taxon>
        <taxon>Bacillati</taxon>
        <taxon>Bacillota</taxon>
        <taxon>Bacilli</taxon>
        <taxon>Bacillales</taxon>
        <taxon>Paenibacillaceae</taxon>
        <taxon>Paenibacillus</taxon>
    </lineage>
</organism>
<evidence type="ECO:0000256" key="1">
    <source>
        <dbReference type="ARBA" id="ARBA00004651"/>
    </source>
</evidence>
<feature type="transmembrane region" description="Helical" evidence="7">
    <location>
        <begin position="167"/>
        <end position="187"/>
    </location>
</feature>
<dbReference type="EMBL" id="PRLG01000013">
    <property type="protein sequence ID" value="PYY30063.1"/>
    <property type="molecule type" value="Genomic_DNA"/>
</dbReference>
<evidence type="ECO:0000259" key="8">
    <source>
        <dbReference type="PROSITE" id="PS50850"/>
    </source>
</evidence>
<keyword evidence="4 7" id="KW-0812">Transmembrane</keyword>
<dbReference type="GO" id="GO:0022857">
    <property type="term" value="F:transmembrane transporter activity"/>
    <property type="evidence" value="ECO:0007669"/>
    <property type="project" value="InterPro"/>
</dbReference>
<evidence type="ECO:0000256" key="5">
    <source>
        <dbReference type="ARBA" id="ARBA00022989"/>
    </source>
</evidence>
<feature type="transmembrane region" description="Helical" evidence="7">
    <location>
        <begin position="262"/>
        <end position="283"/>
    </location>
</feature>